<evidence type="ECO:0000256" key="4">
    <source>
        <dbReference type="PROSITE-ProRule" id="PRU00027"/>
    </source>
</evidence>
<reference evidence="9" key="1">
    <citation type="submission" date="2016-06" db="UniProtKB">
        <authorList>
            <consortium name="WormBaseParasite"/>
        </authorList>
    </citation>
    <scope>IDENTIFICATION</scope>
</reference>
<evidence type="ECO:0000313" key="9">
    <source>
        <dbReference type="WBParaSite" id="TCNE_0000811701-mRNA-1"/>
    </source>
</evidence>
<keyword evidence="3" id="KW-0862">Zinc</keyword>
<dbReference type="InterPro" id="IPR003656">
    <property type="entry name" value="Znf_BED"/>
</dbReference>
<evidence type="ECO:0000256" key="5">
    <source>
        <dbReference type="SAM" id="MobiDB-lite"/>
    </source>
</evidence>
<name>A0A183UHZ7_TOXCA</name>
<dbReference type="GO" id="GO:0003677">
    <property type="term" value="F:DNA binding"/>
    <property type="evidence" value="ECO:0007669"/>
    <property type="project" value="InterPro"/>
</dbReference>
<dbReference type="EMBL" id="UYWY01019828">
    <property type="protein sequence ID" value="VDM39438.1"/>
    <property type="molecule type" value="Genomic_DNA"/>
</dbReference>
<dbReference type="Proteomes" id="UP000050794">
    <property type="component" value="Unassembled WGS sequence"/>
</dbReference>
<dbReference type="PROSITE" id="PS50808">
    <property type="entry name" value="ZF_BED"/>
    <property type="match status" value="1"/>
</dbReference>
<reference evidence="7 8" key="2">
    <citation type="submission" date="2018-11" db="EMBL/GenBank/DDBJ databases">
        <authorList>
            <consortium name="Pathogen Informatics"/>
        </authorList>
    </citation>
    <scope>NUCLEOTIDE SEQUENCE [LARGE SCALE GENOMIC DNA]</scope>
</reference>
<dbReference type="GO" id="GO:0008270">
    <property type="term" value="F:zinc ion binding"/>
    <property type="evidence" value="ECO:0007669"/>
    <property type="project" value="UniProtKB-KW"/>
</dbReference>
<sequence length="501" mass="54343">MNSEQKPEDCATDLSSTTLRVLQMVNKSITQREANSEESFANNEPQYIPSDSEASVEVESMNGATTTTNLLNASEVSDLRAHETLLSADLVHFVKLRRTMGSMQFNCRLCAAKFAHSEMDAISNHVRKFHAASWATGQPLDENKTSKSRDAASASSETDLPPVNAPSRLKELGDHSRDNSKESAGAAPMFTTSSTMRSRNNERVSPAWEFVVQGSGPDRHKCVLCNVEIKSVGVSNIVQHMRNHHPGILREAEVLVSGAGQSTRKIRPSVGGSKPSTNASHLTMTRKNGETSKTMKHSKGVVVHSEPTVRQIVAQQLAEGSAAQGGQEGATSPSALALSASSSITNVPVSAYLLFLSYFSVCRIFMNKRPHRVECFSYPSMRNLREAQSREVDRVLETAPDPGLRITGSFIIISELIHKDFREDLAQCVLLKVLRVPMSGAQQSSALRASQEAHAAIQGVKNKLAWATERLTTTTDPSEVVALMNVVSSGLAVLEKFGSIG</sequence>
<evidence type="ECO:0000313" key="7">
    <source>
        <dbReference type="EMBL" id="VDM39438.1"/>
    </source>
</evidence>
<evidence type="ECO:0000256" key="3">
    <source>
        <dbReference type="ARBA" id="ARBA00022833"/>
    </source>
</evidence>
<accession>A0A183UHZ7</accession>
<keyword evidence="1" id="KW-0479">Metal-binding</keyword>
<evidence type="ECO:0000256" key="2">
    <source>
        <dbReference type="ARBA" id="ARBA00022771"/>
    </source>
</evidence>
<dbReference type="WBParaSite" id="TCNE_0000811701-mRNA-1">
    <property type="protein sequence ID" value="TCNE_0000811701-mRNA-1"/>
    <property type="gene ID" value="TCNE_0000811701"/>
</dbReference>
<keyword evidence="2 4" id="KW-0863">Zinc-finger</keyword>
<feature type="compositionally biased region" description="Basic and acidic residues" evidence="5">
    <location>
        <begin position="141"/>
        <end position="150"/>
    </location>
</feature>
<feature type="region of interest" description="Disordered" evidence="5">
    <location>
        <begin position="137"/>
        <end position="201"/>
    </location>
</feature>
<evidence type="ECO:0000259" key="6">
    <source>
        <dbReference type="PROSITE" id="PS50808"/>
    </source>
</evidence>
<feature type="domain" description="BED-type" evidence="6">
    <location>
        <begin position="202"/>
        <end position="252"/>
    </location>
</feature>
<organism evidence="8 9">
    <name type="scientific">Toxocara canis</name>
    <name type="common">Canine roundworm</name>
    <dbReference type="NCBI Taxonomy" id="6265"/>
    <lineage>
        <taxon>Eukaryota</taxon>
        <taxon>Metazoa</taxon>
        <taxon>Ecdysozoa</taxon>
        <taxon>Nematoda</taxon>
        <taxon>Chromadorea</taxon>
        <taxon>Rhabditida</taxon>
        <taxon>Spirurina</taxon>
        <taxon>Ascaridomorpha</taxon>
        <taxon>Ascaridoidea</taxon>
        <taxon>Toxocaridae</taxon>
        <taxon>Toxocara</taxon>
    </lineage>
</organism>
<feature type="region of interest" description="Disordered" evidence="5">
    <location>
        <begin position="262"/>
        <end position="302"/>
    </location>
</feature>
<feature type="compositionally biased region" description="Polar residues" evidence="5">
    <location>
        <begin position="274"/>
        <end position="286"/>
    </location>
</feature>
<proteinExistence type="predicted"/>
<protein>
    <submittedName>
        <fullName evidence="9">BED-type domain-containing protein</fullName>
    </submittedName>
</protein>
<evidence type="ECO:0000256" key="1">
    <source>
        <dbReference type="ARBA" id="ARBA00022723"/>
    </source>
</evidence>
<gene>
    <name evidence="7" type="ORF">TCNE_LOCUS8117</name>
</gene>
<evidence type="ECO:0000313" key="8">
    <source>
        <dbReference type="Proteomes" id="UP000050794"/>
    </source>
</evidence>
<dbReference type="AlphaFoldDB" id="A0A183UHZ7"/>
<feature type="compositionally biased region" description="Basic and acidic residues" evidence="5">
    <location>
        <begin position="168"/>
        <end position="181"/>
    </location>
</feature>
<keyword evidence="8" id="KW-1185">Reference proteome</keyword>